<feature type="binding site" evidence="2">
    <location>
        <position position="54"/>
    </location>
    <ligand>
        <name>ATP</name>
        <dbReference type="ChEBI" id="CHEBI:30616"/>
    </ligand>
</feature>
<keyword evidence="1 2" id="KW-0093">Biotin biosynthesis</keyword>
<feature type="binding site" evidence="2">
    <location>
        <begin position="116"/>
        <end position="119"/>
    </location>
    <ligand>
        <name>ATP</name>
        <dbReference type="ChEBI" id="CHEBI:30616"/>
    </ligand>
</feature>
<accession>A0ABV1RM09</accession>
<dbReference type="PANTHER" id="PTHR43210">
    <property type="entry name" value="DETHIOBIOTIN SYNTHETASE"/>
    <property type="match status" value="1"/>
</dbReference>
<dbReference type="Gene3D" id="3.40.50.300">
    <property type="entry name" value="P-loop containing nucleotide triphosphate hydrolases"/>
    <property type="match status" value="1"/>
</dbReference>
<dbReference type="PIRSF" id="PIRSF006755">
    <property type="entry name" value="DTB_synth"/>
    <property type="match status" value="1"/>
</dbReference>
<keyword evidence="2" id="KW-0963">Cytoplasm</keyword>
<keyword evidence="2 3" id="KW-0436">Ligase</keyword>
<feature type="binding site" evidence="2">
    <location>
        <begin position="209"/>
        <end position="211"/>
    </location>
    <ligand>
        <name>ATP</name>
        <dbReference type="ChEBI" id="CHEBI:30616"/>
    </ligand>
</feature>
<evidence type="ECO:0000256" key="2">
    <source>
        <dbReference type="HAMAP-Rule" id="MF_00336"/>
    </source>
</evidence>
<keyword evidence="4" id="KW-1185">Reference proteome</keyword>
<comment type="subunit">
    <text evidence="2">Homodimer.</text>
</comment>
<dbReference type="RefSeq" id="WP_350403007.1">
    <property type="nucleotide sequence ID" value="NZ_JBELOE010000280.1"/>
</dbReference>
<keyword evidence="2" id="KW-0479">Metal-binding</keyword>
<dbReference type="Pfam" id="PF13500">
    <property type="entry name" value="AAA_26"/>
    <property type="match status" value="1"/>
</dbReference>
<feature type="active site" evidence="2">
    <location>
        <position position="37"/>
    </location>
</feature>
<organism evidence="3 4">
    <name type="scientific">Catenovulum sediminis</name>
    <dbReference type="NCBI Taxonomy" id="1740262"/>
    <lineage>
        <taxon>Bacteria</taxon>
        <taxon>Pseudomonadati</taxon>
        <taxon>Pseudomonadota</taxon>
        <taxon>Gammaproteobacteria</taxon>
        <taxon>Alteromonadales</taxon>
        <taxon>Alteromonadaceae</taxon>
        <taxon>Catenovulum</taxon>
    </lineage>
</organism>
<name>A0ABV1RM09_9ALTE</name>
<dbReference type="SUPFAM" id="SSF52540">
    <property type="entry name" value="P-loop containing nucleoside triphosphate hydrolases"/>
    <property type="match status" value="1"/>
</dbReference>
<dbReference type="EC" id="6.3.3.3" evidence="2"/>
<keyword evidence="2" id="KW-0547">Nucleotide-binding</keyword>
<dbReference type="InterPro" id="IPR004472">
    <property type="entry name" value="DTB_synth_BioD"/>
</dbReference>
<feature type="binding site" evidence="2">
    <location>
        <position position="17"/>
    </location>
    <ligand>
        <name>Mg(2+)</name>
        <dbReference type="ChEBI" id="CHEBI:18420"/>
    </ligand>
</feature>
<feature type="binding site" evidence="2">
    <location>
        <begin position="176"/>
        <end position="177"/>
    </location>
    <ligand>
        <name>ATP</name>
        <dbReference type="ChEBI" id="CHEBI:30616"/>
    </ligand>
</feature>
<dbReference type="NCBIfam" id="TIGR00347">
    <property type="entry name" value="bioD"/>
    <property type="match status" value="1"/>
</dbReference>
<dbReference type="PANTHER" id="PTHR43210:SF5">
    <property type="entry name" value="DETHIOBIOTIN SYNTHETASE"/>
    <property type="match status" value="1"/>
</dbReference>
<feature type="binding site" evidence="2">
    <location>
        <position position="54"/>
    </location>
    <ligand>
        <name>Mg(2+)</name>
        <dbReference type="ChEBI" id="CHEBI:18420"/>
    </ligand>
</feature>
<comment type="caution">
    <text evidence="3">The sequence shown here is derived from an EMBL/GenBank/DDBJ whole genome shotgun (WGS) entry which is preliminary data.</text>
</comment>
<keyword evidence="2" id="KW-0460">Magnesium</keyword>
<comment type="pathway">
    <text evidence="2">Cofactor biosynthesis; biotin biosynthesis; biotin from 7,8-diaminononanoate: step 1/2.</text>
</comment>
<dbReference type="EMBL" id="JBELOE010000280">
    <property type="protein sequence ID" value="MER2493984.1"/>
    <property type="molecule type" value="Genomic_DNA"/>
</dbReference>
<reference evidence="3 4" key="1">
    <citation type="submission" date="2024-06" db="EMBL/GenBank/DDBJ databases">
        <authorList>
            <person name="Chen R.Y."/>
        </authorList>
    </citation>
    <scope>NUCLEOTIDE SEQUENCE [LARGE SCALE GENOMIC DNA]</scope>
    <source>
        <strain evidence="3 4">D2</strain>
    </source>
</reference>
<comment type="cofactor">
    <cofactor evidence="2">
        <name>Mg(2+)</name>
        <dbReference type="ChEBI" id="CHEBI:18420"/>
    </cofactor>
</comment>
<gene>
    <name evidence="2 3" type="primary">bioD</name>
    <name evidence="3" type="ORF">ABS311_19085</name>
</gene>
<dbReference type="HAMAP" id="MF_00336">
    <property type="entry name" value="BioD"/>
    <property type="match status" value="1"/>
</dbReference>
<comment type="similarity">
    <text evidence="2">Belongs to the dethiobiotin synthetase family.</text>
</comment>
<dbReference type="InterPro" id="IPR027417">
    <property type="entry name" value="P-loop_NTPase"/>
</dbReference>
<proteinExistence type="inferred from homology"/>
<comment type="catalytic activity">
    <reaction evidence="2">
        <text>(7R,8S)-7,8-diammoniononanoate + CO2 + ATP = (4R,5S)-dethiobiotin + ADP + phosphate + 3 H(+)</text>
        <dbReference type="Rhea" id="RHEA:15805"/>
        <dbReference type="ChEBI" id="CHEBI:15378"/>
        <dbReference type="ChEBI" id="CHEBI:16526"/>
        <dbReference type="ChEBI" id="CHEBI:30616"/>
        <dbReference type="ChEBI" id="CHEBI:43474"/>
        <dbReference type="ChEBI" id="CHEBI:149469"/>
        <dbReference type="ChEBI" id="CHEBI:149473"/>
        <dbReference type="ChEBI" id="CHEBI:456216"/>
        <dbReference type="EC" id="6.3.3.3"/>
    </reaction>
</comment>
<feature type="binding site" evidence="2">
    <location>
        <position position="116"/>
    </location>
    <ligand>
        <name>Mg(2+)</name>
        <dbReference type="ChEBI" id="CHEBI:18420"/>
    </ligand>
</feature>
<comment type="function">
    <text evidence="2">Catalyzes a mechanistically unusual reaction, the ATP-dependent insertion of CO2 between the N7 and N8 nitrogen atoms of 7,8-diaminopelargonic acid (DAPA, also called 7,8-diammoniononanoate) to form a ureido ring.</text>
</comment>
<comment type="caution">
    <text evidence="2">Lacks conserved residue(s) required for the propagation of feature annotation.</text>
</comment>
<evidence type="ECO:0000313" key="4">
    <source>
        <dbReference type="Proteomes" id="UP001467690"/>
    </source>
</evidence>
<dbReference type="CDD" id="cd03109">
    <property type="entry name" value="DTBS"/>
    <property type="match status" value="1"/>
</dbReference>
<evidence type="ECO:0000256" key="1">
    <source>
        <dbReference type="ARBA" id="ARBA00022756"/>
    </source>
</evidence>
<sequence length="227" mass="24538">MTKPIFITATDTESGKTKIASALLEKLSKYGKTIGFKPIAAGCETDEIGLINEDALILQQSASVPLTYSTVNPIALEPAIAPHIAAQLANVALNKEVLQKAYQDILKTEADYLIIEGAGGWKLPLNENEFMSDWVADNKLPVILVVGMKLGCLNHALLTLDSIKQSGVTLLGWVANCIEGEMPYLAENITTLESYIAKHFDAPKLGTVPRLTQGQSAQEYLPIDCIL</sequence>
<dbReference type="GO" id="GO:0004141">
    <property type="term" value="F:dethiobiotin synthase activity"/>
    <property type="evidence" value="ECO:0007669"/>
    <property type="project" value="UniProtKB-EC"/>
</dbReference>
<comment type="subcellular location">
    <subcellularLocation>
        <location evidence="2">Cytoplasm</location>
    </subcellularLocation>
</comment>
<protein>
    <recommendedName>
        <fullName evidence="2">ATP-dependent dethiobiotin synthetase BioD</fullName>
        <ecNumber evidence="2">6.3.3.3</ecNumber>
    </recommendedName>
    <alternativeName>
        <fullName evidence="2">DTB synthetase</fullName>
        <shortName evidence="2">DTBS</shortName>
    </alternativeName>
    <alternativeName>
        <fullName evidence="2">Dethiobiotin synthase</fullName>
    </alternativeName>
</protein>
<dbReference type="Proteomes" id="UP001467690">
    <property type="component" value="Unassembled WGS sequence"/>
</dbReference>
<evidence type="ECO:0000313" key="3">
    <source>
        <dbReference type="EMBL" id="MER2493984.1"/>
    </source>
</evidence>
<keyword evidence="2" id="KW-0067">ATP-binding</keyword>